<evidence type="ECO:0000313" key="3">
    <source>
        <dbReference type="Proteomes" id="UP000321944"/>
    </source>
</evidence>
<evidence type="ECO:0000259" key="1">
    <source>
        <dbReference type="Pfam" id="PF14355"/>
    </source>
</evidence>
<dbReference type="RefSeq" id="WP_147004462.1">
    <property type="nucleotide sequence ID" value="NZ_AP019841.1"/>
</dbReference>
<dbReference type="Pfam" id="PF14355">
    <property type="entry name" value="Abi_C"/>
    <property type="match status" value="1"/>
</dbReference>
<sequence>MDDNTEFKILDQKSIIHILIGGEHTDKNKIEFMPYLSGPQIIEISKLFNLIQNDGESRWKYMSKLLNHCIENKTINKLLTYLFNKEQFNEKKEKYDEIVKKAINDINNILNTANKKLEKIDDSFYIMEVSEKSIKKINNIEFIDFNYIKKLESKALIDLEKNNYEAVVTKSRTLLEEIFCYGIEKKNMDPQTNKGDINKLFSEFRQIYKMDEDKNLGERIRKLISGLYSIVSAIGEIRNHNSDSHGIGTQRVGILEHHARLVLNSSIIISEYMISIIENDRKN</sequence>
<dbReference type="AlphaFoldDB" id="A0A510L137"/>
<gene>
    <name evidence="2" type="ORF">JMUB3936_2156</name>
</gene>
<protein>
    <recommendedName>
        <fullName evidence="1">Abortive infection protein-like C-terminal domain-containing protein</fullName>
    </recommendedName>
</protein>
<feature type="domain" description="Abortive infection protein-like C-terminal" evidence="1">
    <location>
        <begin position="199"/>
        <end position="274"/>
    </location>
</feature>
<organism evidence="2 3">
    <name type="scientific">Leptotrichia wadei</name>
    <dbReference type="NCBI Taxonomy" id="157687"/>
    <lineage>
        <taxon>Bacteria</taxon>
        <taxon>Fusobacteriati</taxon>
        <taxon>Fusobacteriota</taxon>
        <taxon>Fusobacteriia</taxon>
        <taxon>Fusobacteriales</taxon>
        <taxon>Leptotrichiaceae</taxon>
        <taxon>Leptotrichia</taxon>
    </lineage>
</organism>
<evidence type="ECO:0000313" key="2">
    <source>
        <dbReference type="EMBL" id="BBM55845.1"/>
    </source>
</evidence>
<dbReference type="OrthoDB" id="6121546at2"/>
<proteinExistence type="predicted"/>
<dbReference type="InterPro" id="IPR026001">
    <property type="entry name" value="Abi-like_C"/>
</dbReference>
<accession>A0A510L137</accession>
<reference evidence="2 3" key="1">
    <citation type="submission" date="2019-07" db="EMBL/GenBank/DDBJ databases">
        <title>Complete Genome Sequence of Leptotrichia wadei Strain JMUB3936.</title>
        <authorList>
            <person name="Watanabe S."/>
            <person name="Cui L."/>
        </authorList>
    </citation>
    <scope>NUCLEOTIDE SEQUENCE [LARGE SCALE GENOMIC DNA]</scope>
    <source>
        <strain evidence="2 3">JMUB3936</strain>
    </source>
</reference>
<dbReference type="Proteomes" id="UP000321944">
    <property type="component" value="Chromosome"/>
</dbReference>
<dbReference type="EMBL" id="AP019841">
    <property type="protein sequence ID" value="BBM55845.1"/>
    <property type="molecule type" value="Genomic_DNA"/>
</dbReference>
<name>A0A510L137_9FUSO</name>